<dbReference type="Pfam" id="PF18557">
    <property type="entry name" value="NepR"/>
    <property type="match status" value="1"/>
</dbReference>
<evidence type="ECO:0000313" key="3">
    <source>
        <dbReference type="EMBL" id="MBZ6078166.1"/>
    </source>
</evidence>
<sequence>MDQDGPMKAKNRKDLPYDELEPVPGMKHASPALTRSVQAQLGMRLRQFYESLALGETPVPDRFIEIINRLDQGVPEKQQS</sequence>
<comment type="caution">
    <text evidence="3">The sequence shown here is derived from an EMBL/GenBank/DDBJ whole genome shotgun (WGS) entry which is preliminary data.</text>
</comment>
<dbReference type="InterPro" id="IPR041649">
    <property type="entry name" value="NepR"/>
</dbReference>
<dbReference type="RefSeq" id="WP_224314917.1">
    <property type="nucleotide sequence ID" value="NZ_JAIRBM010000015.1"/>
</dbReference>
<evidence type="ECO:0000256" key="1">
    <source>
        <dbReference type="SAM" id="MobiDB-lite"/>
    </source>
</evidence>
<dbReference type="EMBL" id="JAIRBM010000015">
    <property type="protein sequence ID" value="MBZ6078166.1"/>
    <property type="molecule type" value="Genomic_DNA"/>
</dbReference>
<evidence type="ECO:0000313" key="4">
    <source>
        <dbReference type="Proteomes" id="UP000704176"/>
    </source>
</evidence>
<gene>
    <name evidence="3" type="ORF">K9B37_18030</name>
</gene>
<accession>A0ABS7VSN3</accession>
<evidence type="ECO:0000259" key="2">
    <source>
        <dbReference type="Pfam" id="PF18557"/>
    </source>
</evidence>
<protein>
    <recommendedName>
        <fullName evidence="2">Anti-sigma factor NepR domain-containing protein</fullName>
    </recommendedName>
</protein>
<proteinExistence type="predicted"/>
<feature type="region of interest" description="Disordered" evidence="1">
    <location>
        <begin position="1"/>
        <end position="30"/>
    </location>
</feature>
<reference evidence="3 4" key="1">
    <citation type="submission" date="2021-09" db="EMBL/GenBank/DDBJ databases">
        <title>The complete genome sequence of a new microorganism.</title>
        <authorList>
            <person name="Zi Z."/>
        </authorList>
    </citation>
    <scope>NUCLEOTIDE SEQUENCE [LARGE SCALE GENOMIC DNA]</scope>
    <source>
        <strain evidence="3 4">WGZ8</strain>
    </source>
</reference>
<name>A0ABS7VSN3_9HYPH</name>
<feature type="domain" description="Anti-sigma factor NepR" evidence="2">
    <location>
        <begin position="38"/>
        <end position="72"/>
    </location>
</feature>
<dbReference type="Proteomes" id="UP000704176">
    <property type="component" value="Unassembled WGS sequence"/>
</dbReference>
<organism evidence="3 4">
    <name type="scientific">Microvirga puerhi</name>
    <dbReference type="NCBI Taxonomy" id="2876078"/>
    <lineage>
        <taxon>Bacteria</taxon>
        <taxon>Pseudomonadati</taxon>
        <taxon>Pseudomonadota</taxon>
        <taxon>Alphaproteobacteria</taxon>
        <taxon>Hyphomicrobiales</taxon>
        <taxon>Methylobacteriaceae</taxon>
        <taxon>Microvirga</taxon>
    </lineage>
</organism>
<keyword evidence="4" id="KW-1185">Reference proteome</keyword>